<dbReference type="PANTHER" id="PTHR10015">
    <property type="entry name" value="HEAT SHOCK TRANSCRIPTION FACTOR"/>
    <property type="match status" value="1"/>
</dbReference>
<comment type="subcellular location">
    <subcellularLocation>
        <location evidence="1">Nucleus</location>
    </subcellularLocation>
</comment>
<comment type="similarity">
    <text evidence="4">Belongs to the HSF family.</text>
</comment>
<dbReference type="GO" id="GO:0005634">
    <property type="term" value="C:nucleus"/>
    <property type="evidence" value="ECO:0007669"/>
    <property type="project" value="UniProtKB-SubCell"/>
</dbReference>
<dbReference type="EMBL" id="VJMJ01000101">
    <property type="protein sequence ID" value="KAF0735185.1"/>
    <property type="molecule type" value="Genomic_DNA"/>
</dbReference>
<organism evidence="7 9">
    <name type="scientific">Aphanomyces euteiches</name>
    <dbReference type="NCBI Taxonomy" id="100861"/>
    <lineage>
        <taxon>Eukaryota</taxon>
        <taxon>Sar</taxon>
        <taxon>Stramenopiles</taxon>
        <taxon>Oomycota</taxon>
        <taxon>Saprolegniomycetes</taxon>
        <taxon>Saprolegniales</taxon>
        <taxon>Verrucalvaceae</taxon>
        <taxon>Aphanomyces</taxon>
    </lineage>
</organism>
<protein>
    <recommendedName>
        <fullName evidence="6">HSF-type DNA-binding domain-containing protein</fullName>
    </recommendedName>
</protein>
<gene>
    <name evidence="7" type="ORF">Ae201684_008394</name>
    <name evidence="8" type="ORF">Ae201684_008398</name>
</gene>
<feature type="domain" description="HSF-type DNA-binding" evidence="6">
    <location>
        <begin position="60"/>
        <end position="153"/>
    </location>
</feature>
<keyword evidence="2" id="KW-0238">DNA-binding</keyword>
<evidence type="ECO:0000313" key="7">
    <source>
        <dbReference type="EMBL" id="KAF0735185.1"/>
    </source>
</evidence>
<name>A0A6G0X5C9_9STRA</name>
<keyword evidence="3" id="KW-0539">Nucleus</keyword>
<evidence type="ECO:0000256" key="3">
    <source>
        <dbReference type="ARBA" id="ARBA00023242"/>
    </source>
</evidence>
<proteinExistence type="inferred from homology"/>
<dbReference type="SUPFAM" id="SSF46785">
    <property type="entry name" value="Winged helix' DNA-binding domain"/>
    <property type="match status" value="1"/>
</dbReference>
<evidence type="ECO:0000256" key="5">
    <source>
        <dbReference type="SAM" id="MobiDB-lite"/>
    </source>
</evidence>
<dbReference type="PANTHER" id="PTHR10015:SF206">
    <property type="entry name" value="HSF-TYPE DNA-BINDING DOMAIN-CONTAINING PROTEIN"/>
    <property type="match status" value="1"/>
</dbReference>
<sequence>MTTTFDFDNDMNDMSDFLKDAKFTLDDGNDSSDNDELSLDDWPSETTTATTTPSTGQESKKNSYLKRLYAMLEDCSPTVATWTKEGTAFVIVDPKALEATYLPLYFKAIKFASFYRQLNSYRFHKVKIATALEFSHPDFVRGQPDKLTLITRRRRVQKLNVHAIDSMTDGEVRATLADVVSYIRTLHAELEETKATVETLVATMHKS</sequence>
<evidence type="ECO:0000313" key="8">
    <source>
        <dbReference type="EMBL" id="KAF0735189.1"/>
    </source>
</evidence>
<keyword evidence="9" id="KW-1185">Reference proteome</keyword>
<comment type="caution">
    <text evidence="7">The sequence shown here is derived from an EMBL/GenBank/DDBJ whole genome shotgun (WGS) entry which is preliminary data.</text>
</comment>
<evidence type="ECO:0000313" key="9">
    <source>
        <dbReference type="Proteomes" id="UP000481153"/>
    </source>
</evidence>
<dbReference type="InterPro" id="IPR036390">
    <property type="entry name" value="WH_DNA-bd_sf"/>
</dbReference>
<feature type="region of interest" description="Disordered" evidence="5">
    <location>
        <begin position="26"/>
        <end position="59"/>
    </location>
</feature>
<feature type="compositionally biased region" description="Acidic residues" evidence="5">
    <location>
        <begin position="27"/>
        <end position="43"/>
    </location>
</feature>
<dbReference type="InterPro" id="IPR036388">
    <property type="entry name" value="WH-like_DNA-bd_sf"/>
</dbReference>
<reference evidence="7 9" key="1">
    <citation type="submission" date="2019-07" db="EMBL/GenBank/DDBJ databases">
        <title>Genomics analysis of Aphanomyces spp. identifies a new class of oomycete effector associated with host adaptation.</title>
        <authorList>
            <person name="Gaulin E."/>
        </authorList>
    </citation>
    <scope>NUCLEOTIDE SEQUENCE [LARGE SCALE GENOMIC DNA]</scope>
    <source>
        <strain evidence="7 9">ATCC 201684</strain>
    </source>
</reference>
<dbReference type="SMART" id="SM00415">
    <property type="entry name" value="HSF"/>
    <property type="match status" value="1"/>
</dbReference>
<dbReference type="GO" id="GO:0043565">
    <property type="term" value="F:sequence-specific DNA binding"/>
    <property type="evidence" value="ECO:0007669"/>
    <property type="project" value="InterPro"/>
</dbReference>
<evidence type="ECO:0000256" key="4">
    <source>
        <dbReference type="RuleBase" id="RU004020"/>
    </source>
</evidence>
<dbReference type="VEuPathDB" id="FungiDB:AeMF1_007921"/>
<evidence type="ECO:0000256" key="2">
    <source>
        <dbReference type="ARBA" id="ARBA00023125"/>
    </source>
</evidence>
<accession>A0A6G0X5C9</accession>
<dbReference type="AlphaFoldDB" id="A0A6G0X5C9"/>
<dbReference type="EMBL" id="VJMJ01000101">
    <property type="protein sequence ID" value="KAF0735189.1"/>
    <property type="molecule type" value="Genomic_DNA"/>
</dbReference>
<evidence type="ECO:0000259" key="6">
    <source>
        <dbReference type="SMART" id="SM00415"/>
    </source>
</evidence>
<dbReference type="GO" id="GO:0003700">
    <property type="term" value="F:DNA-binding transcription factor activity"/>
    <property type="evidence" value="ECO:0007669"/>
    <property type="project" value="InterPro"/>
</dbReference>
<evidence type="ECO:0000256" key="1">
    <source>
        <dbReference type="ARBA" id="ARBA00004123"/>
    </source>
</evidence>
<dbReference type="Proteomes" id="UP000481153">
    <property type="component" value="Unassembled WGS sequence"/>
</dbReference>
<dbReference type="Gene3D" id="1.10.10.10">
    <property type="entry name" value="Winged helix-like DNA-binding domain superfamily/Winged helix DNA-binding domain"/>
    <property type="match status" value="1"/>
</dbReference>
<dbReference type="InterPro" id="IPR000232">
    <property type="entry name" value="HSF_DNA-bd"/>
</dbReference>
<dbReference type="Pfam" id="PF00447">
    <property type="entry name" value="HSF_DNA-bind"/>
    <property type="match status" value="1"/>
</dbReference>
<feature type="compositionally biased region" description="Low complexity" evidence="5">
    <location>
        <begin position="46"/>
        <end position="55"/>
    </location>
</feature>